<dbReference type="OrthoDB" id="126440at2"/>
<comment type="caution">
    <text evidence="1">The sequence shown here is derived from an EMBL/GenBank/DDBJ whole genome shotgun (WGS) entry which is preliminary data.</text>
</comment>
<dbReference type="AlphaFoldDB" id="A0A4V1NVV6"/>
<sequence length="189" mass="20900">MRWVIGVVVLGVICWLGWAPLRALLFGGRISYANSPKGQWVGEIEITGGYNANMPGYTWPHKKAAIAFTLSVEDRFVDRYGGSGELFLQGEANAHPIRIGSFDVSPVVQDMQNGKPVYNGQRVKMVLHILNPSNSADDPYEIKGQYTPDGIIFDPDDSGDLKLQGKIQRGNNQTYNQIRQHLMTAAPNP</sequence>
<protein>
    <submittedName>
        <fullName evidence="1">Uncharacterized protein</fullName>
    </submittedName>
</protein>
<evidence type="ECO:0000313" key="1">
    <source>
        <dbReference type="EMBL" id="RXS97252.1"/>
    </source>
</evidence>
<organism evidence="1 2">
    <name type="scientific">Silvibacterium dinghuense</name>
    <dbReference type="NCBI Taxonomy" id="1560006"/>
    <lineage>
        <taxon>Bacteria</taxon>
        <taxon>Pseudomonadati</taxon>
        <taxon>Acidobacteriota</taxon>
        <taxon>Terriglobia</taxon>
        <taxon>Terriglobales</taxon>
        <taxon>Acidobacteriaceae</taxon>
        <taxon>Silvibacterium</taxon>
    </lineage>
</organism>
<name>A0A4V1NVV6_9BACT</name>
<keyword evidence="2" id="KW-1185">Reference proteome</keyword>
<gene>
    <name evidence="1" type="ORF">ESZ00_04890</name>
</gene>
<reference evidence="1 2" key="1">
    <citation type="journal article" date="2016" name="Int. J. Syst. Evol. Microbiol.">
        <title>Acidipila dinghuensis sp. nov., an acidobacterium isolated from forest soil.</title>
        <authorList>
            <person name="Jiang Y.W."/>
            <person name="Wang J."/>
            <person name="Chen M.H."/>
            <person name="Lv Y.Y."/>
            <person name="Qiu L.H."/>
        </authorList>
    </citation>
    <scope>NUCLEOTIDE SEQUENCE [LARGE SCALE GENOMIC DNA]</scope>
    <source>
        <strain evidence="1 2">DHOF10</strain>
    </source>
</reference>
<dbReference type="Proteomes" id="UP000290253">
    <property type="component" value="Unassembled WGS sequence"/>
</dbReference>
<accession>A0A4V1NVV6</accession>
<evidence type="ECO:0000313" key="2">
    <source>
        <dbReference type="Proteomes" id="UP000290253"/>
    </source>
</evidence>
<dbReference type="EMBL" id="SDMK01000001">
    <property type="protein sequence ID" value="RXS97252.1"/>
    <property type="molecule type" value="Genomic_DNA"/>
</dbReference>
<dbReference type="RefSeq" id="WP_129207031.1">
    <property type="nucleotide sequence ID" value="NZ_BMGU01000001.1"/>
</dbReference>
<proteinExistence type="predicted"/>